<gene>
    <name evidence="1" type="ORF">PDM29_00560</name>
</gene>
<sequence length="163" mass="17724">MADQVAALAEPETWRLVEFLASRVRMIKGEGFHTKLGEGLIILDDEDAPANIDTAATAIIVDRISGASASRVQATSDVGVVIEFSVPRNQDEARPTRLVHRARKDLMRVLMLDVRELPKGFTSFEVVDSQLAEVTDDTGHSSVVAQITARAGLTEVFQPVTNP</sequence>
<dbReference type="EMBL" id="CP115541">
    <property type="protein sequence ID" value="WNH52796.1"/>
    <property type="molecule type" value="Genomic_DNA"/>
</dbReference>
<dbReference type="RefSeq" id="WP_311191979.1">
    <property type="nucleotide sequence ID" value="NZ_CP115541.1"/>
</dbReference>
<keyword evidence="2" id="KW-1185">Reference proteome</keyword>
<proteinExistence type="predicted"/>
<name>A0ABY9YPG2_9GAMM</name>
<accession>A0ABY9YPG2</accession>
<protein>
    <submittedName>
        <fullName evidence="1">Uncharacterized protein</fullName>
    </submittedName>
</protein>
<reference evidence="1 2" key="1">
    <citation type="submission" date="2022-12" db="EMBL/GenBank/DDBJ databases">
        <title>Two new species, Stenotrophomonas aracearum and Stenotrophomonas oahuensis, isolated from Anthurium (Araceae family) in Hawaii.</title>
        <authorList>
            <person name="Chunag S.C."/>
            <person name="Dobhal S."/>
            <person name="Alvarez A."/>
            <person name="Arif M."/>
        </authorList>
    </citation>
    <scope>NUCLEOTIDE SEQUENCE [LARGE SCALE GENOMIC DNA]</scope>
    <source>
        <strain evidence="1 2">A5586</strain>
    </source>
</reference>
<organism evidence="1 2">
    <name type="scientific">Stenotrophomonas oahuensis</name>
    <dbReference type="NCBI Taxonomy" id="3003271"/>
    <lineage>
        <taxon>Bacteria</taxon>
        <taxon>Pseudomonadati</taxon>
        <taxon>Pseudomonadota</taxon>
        <taxon>Gammaproteobacteria</taxon>
        <taxon>Lysobacterales</taxon>
        <taxon>Lysobacteraceae</taxon>
        <taxon>Stenotrophomonas</taxon>
    </lineage>
</organism>
<dbReference type="Proteomes" id="UP001302072">
    <property type="component" value="Chromosome"/>
</dbReference>
<evidence type="ECO:0000313" key="2">
    <source>
        <dbReference type="Proteomes" id="UP001302072"/>
    </source>
</evidence>
<evidence type="ECO:0000313" key="1">
    <source>
        <dbReference type="EMBL" id="WNH52796.1"/>
    </source>
</evidence>